<dbReference type="OrthoDB" id="5824177at2"/>
<dbReference type="InterPro" id="IPR011979">
    <property type="entry name" value="Antitox_Xre"/>
</dbReference>
<organism evidence="3 4">
    <name type="scientific">Pseudomonas floridensis</name>
    <dbReference type="NCBI Taxonomy" id="1958950"/>
    <lineage>
        <taxon>Bacteria</taxon>
        <taxon>Pseudomonadati</taxon>
        <taxon>Pseudomonadota</taxon>
        <taxon>Gammaproteobacteria</taxon>
        <taxon>Pseudomonadales</taxon>
        <taxon>Pseudomonadaceae</taxon>
        <taxon>Pseudomonas</taxon>
    </lineage>
</organism>
<dbReference type="AlphaFoldDB" id="A0A1X0N3M4"/>
<proteinExistence type="predicted"/>
<dbReference type="EMBL" id="MUIO01000067">
    <property type="protein sequence ID" value="ORC58112.1"/>
    <property type="molecule type" value="Genomic_DNA"/>
</dbReference>
<evidence type="ECO:0000313" key="4">
    <source>
        <dbReference type="Proteomes" id="UP000192815"/>
    </source>
</evidence>
<name>A0A1X0N3M4_9PSED</name>
<dbReference type="InterPro" id="IPR024467">
    <property type="entry name" value="Xre/MbcA/ParS-like_toxin-bd"/>
</dbReference>
<dbReference type="NCBIfam" id="TIGR02293">
    <property type="entry name" value="TAS_TIGR02293"/>
    <property type="match status" value="1"/>
</dbReference>
<feature type="domain" description="Antitoxin Xre-like helix-turn-helix" evidence="2">
    <location>
        <begin position="32"/>
        <end position="93"/>
    </location>
</feature>
<reference evidence="4" key="1">
    <citation type="submission" date="2017-02" db="EMBL/GenBank/DDBJ databases">
        <title>Pseudomonas floridae sp. nov., a novel pathogenic bacterial species isolated from tomato.</title>
        <authorList>
            <person name="Timilsina S."/>
            <person name="Vallad G.E."/>
            <person name="Jones J.B."/>
        </authorList>
    </citation>
    <scope>NUCLEOTIDE SEQUENCE [LARGE SCALE GENOMIC DNA]</scope>
    <source>
        <strain evidence="4">GEV388</strain>
    </source>
</reference>
<protein>
    <submittedName>
        <fullName evidence="3">Toxin-antitoxin system antitoxin component, TIGR02293 family protein</fullName>
    </submittedName>
</protein>
<gene>
    <name evidence="3" type="ORF">BZK31_16855</name>
</gene>
<comment type="caution">
    <text evidence="3">The sequence shown here is derived from an EMBL/GenBank/DDBJ whole genome shotgun (WGS) entry which is preliminary data.</text>
</comment>
<dbReference type="Pfam" id="PF20432">
    <property type="entry name" value="Xre-like-HTH"/>
    <property type="match status" value="1"/>
</dbReference>
<evidence type="ECO:0000259" key="1">
    <source>
        <dbReference type="Pfam" id="PF09722"/>
    </source>
</evidence>
<dbReference type="Pfam" id="PF09722">
    <property type="entry name" value="Xre_MbcA_ParS_C"/>
    <property type="match status" value="1"/>
</dbReference>
<evidence type="ECO:0000313" key="3">
    <source>
        <dbReference type="EMBL" id="ORC58112.1"/>
    </source>
</evidence>
<sequence length="150" mass="16633">MFADINAAFISEAAAGFWLLAHQLDQRSEAERLANIQAGFAATWARAVKDAFRLGNPDLHVLLNLSASTLERRLHQQQPLDQVASERLDRVARVAIHALEVLETPERASLWMRTLQPLLGEQMPLRMCETDIGTRQVHRAIAALGYGGPA</sequence>
<accession>A0A1X0N3M4</accession>
<dbReference type="GO" id="GO:0003677">
    <property type="term" value="F:DNA binding"/>
    <property type="evidence" value="ECO:0007669"/>
    <property type="project" value="InterPro"/>
</dbReference>
<dbReference type="InterPro" id="IPR046847">
    <property type="entry name" value="Xre-like_HTH"/>
</dbReference>
<evidence type="ECO:0000259" key="2">
    <source>
        <dbReference type="Pfam" id="PF20432"/>
    </source>
</evidence>
<dbReference type="RefSeq" id="WP_083184093.1">
    <property type="nucleotide sequence ID" value="NZ_CBCRZR010000004.1"/>
</dbReference>
<feature type="domain" description="Antitoxin Xre/MbcA/ParS-like toxin-binding" evidence="1">
    <location>
        <begin position="98"/>
        <end position="147"/>
    </location>
</feature>
<keyword evidence="4" id="KW-1185">Reference proteome</keyword>
<dbReference type="STRING" id="1958950.BZK31_16855"/>
<dbReference type="Proteomes" id="UP000192815">
    <property type="component" value="Unassembled WGS sequence"/>
</dbReference>